<feature type="region of interest" description="Disordered" evidence="1">
    <location>
        <begin position="81"/>
        <end position="107"/>
    </location>
</feature>
<organism evidence="2 3">
    <name type="scientific">Serratia ureilytica</name>
    <dbReference type="NCBI Taxonomy" id="300181"/>
    <lineage>
        <taxon>Bacteria</taxon>
        <taxon>Pseudomonadati</taxon>
        <taxon>Pseudomonadota</taxon>
        <taxon>Gammaproteobacteria</taxon>
        <taxon>Enterobacterales</taxon>
        <taxon>Yersiniaceae</taxon>
        <taxon>Serratia</taxon>
    </lineage>
</organism>
<dbReference type="EMBL" id="VOUP01000055">
    <property type="protein sequence ID" value="TXE22543.1"/>
    <property type="molecule type" value="Genomic_DNA"/>
</dbReference>
<dbReference type="NCBIfam" id="NF033650">
    <property type="entry name" value="ANR_neg_reg"/>
    <property type="match status" value="1"/>
</dbReference>
<dbReference type="AlphaFoldDB" id="A0A9X9BZ02"/>
<accession>A0A9X9BZ02</accession>
<dbReference type="Proteomes" id="UP000321307">
    <property type="component" value="Unassembled WGS sequence"/>
</dbReference>
<dbReference type="InterPro" id="IPR047666">
    <property type="entry name" value="ANR_neg_reg"/>
</dbReference>
<evidence type="ECO:0000313" key="2">
    <source>
        <dbReference type="EMBL" id="TXE22543.1"/>
    </source>
</evidence>
<comment type="caution">
    <text evidence="2">The sequence shown here is derived from an EMBL/GenBank/DDBJ whole genome shotgun (WGS) entry which is preliminary data.</text>
</comment>
<proteinExistence type="predicted"/>
<gene>
    <name evidence="2" type="ORF">FOT63_25530</name>
</gene>
<name>A0A9X9BZ02_9GAMM</name>
<evidence type="ECO:0000256" key="1">
    <source>
        <dbReference type="SAM" id="MobiDB-lite"/>
    </source>
</evidence>
<reference evidence="2 3" key="1">
    <citation type="submission" date="2019-07" db="EMBL/GenBank/DDBJ databases">
        <title>Serratia strains were isolated from fresh produce.</title>
        <authorList>
            <person name="Cho G.-S."/>
            <person name="Stein M."/>
            <person name="Lee W."/>
            <person name="Suh S.H."/>
            <person name="Franz C.M.A.P."/>
        </authorList>
    </citation>
    <scope>NUCLEOTIDE SEQUENCE [LARGE SCALE GENOMIC DNA]</scope>
    <source>
        <strain evidence="2 3">S17</strain>
    </source>
</reference>
<protein>
    <submittedName>
        <fullName evidence="2">ANR family transcriptional regulator</fullName>
    </submittedName>
</protein>
<dbReference type="RefSeq" id="WP_147839265.1">
    <property type="nucleotide sequence ID" value="NZ_VOUP01000055.1"/>
</dbReference>
<sequence length="107" mass="11748">MTTMLTPSVCEGGMVSEAVVQMTSLRVLHRQLTTFAAMLERAGQYVEAAAQWHQAELHAPGEQSRLWCEARRARCLRMAPQAAHSYGQASRQRTRKPGNGEPADPAG</sequence>
<evidence type="ECO:0000313" key="3">
    <source>
        <dbReference type="Proteomes" id="UP000321307"/>
    </source>
</evidence>